<dbReference type="GO" id="GO:0005886">
    <property type="term" value="C:plasma membrane"/>
    <property type="evidence" value="ECO:0007669"/>
    <property type="project" value="UniProtKB-SubCell"/>
</dbReference>
<comment type="caution">
    <text evidence="8">The sequence shown here is derived from an EMBL/GenBank/DDBJ whole genome shotgun (WGS) entry which is preliminary data.</text>
</comment>
<feature type="transmembrane region" description="Helical" evidence="7">
    <location>
        <begin position="331"/>
        <end position="352"/>
    </location>
</feature>
<evidence type="ECO:0000256" key="2">
    <source>
        <dbReference type="ARBA" id="ARBA00007430"/>
    </source>
</evidence>
<dbReference type="InterPro" id="IPR050833">
    <property type="entry name" value="Poly_Biosynth_Transport"/>
</dbReference>
<evidence type="ECO:0000256" key="5">
    <source>
        <dbReference type="ARBA" id="ARBA00022989"/>
    </source>
</evidence>
<evidence type="ECO:0000256" key="3">
    <source>
        <dbReference type="ARBA" id="ARBA00022475"/>
    </source>
</evidence>
<reference evidence="9" key="1">
    <citation type="submission" date="2017-09" db="EMBL/GenBank/DDBJ databases">
        <title>Depth-based differentiation of microbial function through sediment-hosted aquifers and enrichment of novel symbionts in the deep terrestrial subsurface.</title>
        <authorList>
            <person name="Probst A.J."/>
            <person name="Ladd B."/>
            <person name="Jarett J.K."/>
            <person name="Geller-Mcgrath D.E."/>
            <person name="Sieber C.M.K."/>
            <person name="Emerson J.B."/>
            <person name="Anantharaman K."/>
            <person name="Thomas B.C."/>
            <person name="Malmstrom R."/>
            <person name="Stieglmeier M."/>
            <person name="Klingl A."/>
            <person name="Woyke T."/>
            <person name="Ryan C.M."/>
            <person name="Banfield J.F."/>
        </authorList>
    </citation>
    <scope>NUCLEOTIDE SEQUENCE [LARGE SCALE GENOMIC DNA]</scope>
</reference>
<feature type="transmembrane region" description="Helical" evidence="7">
    <location>
        <begin position="177"/>
        <end position="199"/>
    </location>
</feature>
<feature type="transmembrane region" description="Helical" evidence="7">
    <location>
        <begin position="12"/>
        <end position="39"/>
    </location>
</feature>
<evidence type="ECO:0000313" key="9">
    <source>
        <dbReference type="Proteomes" id="UP000229370"/>
    </source>
</evidence>
<comment type="similarity">
    <text evidence="2">Belongs to the polysaccharide synthase family.</text>
</comment>
<comment type="subcellular location">
    <subcellularLocation>
        <location evidence="1">Cell membrane</location>
        <topology evidence="1">Multi-pass membrane protein</topology>
    </subcellularLocation>
</comment>
<name>A0A2M8GMX3_9BACT</name>
<feature type="transmembrane region" description="Helical" evidence="7">
    <location>
        <begin position="149"/>
        <end position="171"/>
    </location>
</feature>
<feature type="transmembrane region" description="Helical" evidence="7">
    <location>
        <begin position="440"/>
        <end position="465"/>
    </location>
</feature>
<dbReference type="EMBL" id="PFQK01000041">
    <property type="protein sequence ID" value="PJC81927.1"/>
    <property type="molecule type" value="Genomic_DNA"/>
</dbReference>
<keyword evidence="3" id="KW-1003">Cell membrane</keyword>
<dbReference type="AlphaFoldDB" id="A0A2M8GMX3"/>
<evidence type="ECO:0000256" key="7">
    <source>
        <dbReference type="SAM" id="Phobius"/>
    </source>
</evidence>
<feature type="transmembrane region" description="Helical" evidence="7">
    <location>
        <begin position="292"/>
        <end position="311"/>
    </location>
</feature>
<feature type="transmembrane region" description="Helical" evidence="7">
    <location>
        <begin position="359"/>
        <end position="378"/>
    </location>
</feature>
<organism evidence="8 9">
    <name type="scientific">Candidatus Roizmanbacteria bacterium CG_4_8_14_3_um_filter_36_10</name>
    <dbReference type="NCBI Taxonomy" id="1974834"/>
    <lineage>
        <taxon>Bacteria</taxon>
        <taxon>Candidatus Roizmaniibacteriota</taxon>
    </lineage>
</organism>
<keyword evidence="5 7" id="KW-1133">Transmembrane helix</keyword>
<sequence length="480" mass="54543">MTELKNIKSKTVWSAFSLFFQSGYSAFLGLVANLVLTIILSPKIFGIYITLLSMISFLNYFSDIGLAASLIQKKELAEEDIKSTFTTQQILIISLITIGFVFGPFVKKFYQLPTDGLYLYWALLISFFISSLKTIPSVFLERQIKYQKIVFVQVMESTVFYLAIIIFALTGFGLRSFIYSVLLRAVTGLVLIYIISPWMPKLGISKRNLKELLSFGIPFQASSFLALFKDDLIILFLGKVVGFEEVGYIGWAKKWAETPIRIVMDNVTKVLFPVVSRLQDNKAKVGQVIEKILYYQTAILAPTLLIAIFIMPKLVYVIPKYTKWAPALPLFYIFVASSFLVTYLAPFINFFNALGKVKISFSFMLIWTVIVWILTPIFTKLFGLYGFPIVHLIISSTFGFVVIVAKKIIPFNFFKPISIFITSIFPMALAMYIINSRLSSSLIISLFSVSLTGGLVYIIFLKYIFKLDIAKNINYLLNRQ</sequence>
<gene>
    <name evidence="8" type="ORF">CO007_02120</name>
</gene>
<dbReference type="Proteomes" id="UP000229370">
    <property type="component" value="Unassembled WGS sequence"/>
</dbReference>
<dbReference type="Pfam" id="PF13440">
    <property type="entry name" value="Polysacc_synt_3"/>
    <property type="match status" value="1"/>
</dbReference>
<accession>A0A2M8GMX3</accession>
<evidence type="ECO:0000256" key="1">
    <source>
        <dbReference type="ARBA" id="ARBA00004651"/>
    </source>
</evidence>
<dbReference type="PANTHER" id="PTHR30250:SF10">
    <property type="entry name" value="LIPOPOLYSACCHARIDE BIOSYNTHESIS PROTEIN WZXC"/>
    <property type="match status" value="1"/>
</dbReference>
<feature type="transmembrane region" description="Helical" evidence="7">
    <location>
        <begin position="118"/>
        <end position="140"/>
    </location>
</feature>
<protein>
    <recommendedName>
        <fullName evidence="10">Polysaccharide biosynthesis protein C-terminal domain-containing protein</fullName>
    </recommendedName>
</protein>
<evidence type="ECO:0000313" key="8">
    <source>
        <dbReference type="EMBL" id="PJC81927.1"/>
    </source>
</evidence>
<keyword evidence="4 7" id="KW-0812">Transmembrane</keyword>
<keyword evidence="6 7" id="KW-0472">Membrane</keyword>
<dbReference type="PANTHER" id="PTHR30250">
    <property type="entry name" value="PST FAMILY PREDICTED COLANIC ACID TRANSPORTER"/>
    <property type="match status" value="1"/>
</dbReference>
<proteinExistence type="inferred from homology"/>
<feature type="transmembrane region" description="Helical" evidence="7">
    <location>
        <begin position="384"/>
        <end position="405"/>
    </location>
</feature>
<feature type="transmembrane region" description="Helical" evidence="7">
    <location>
        <begin position="45"/>
        <end position="68"/>
    </location>
</feature>
<feature type="transmembrane region" description="Helical" evidence="7">
    <location>
        <begin position="89"/>
        <end position="106"/>
    </location>
</feature>
<evidence type="ECO:0000256" key="6">
    <source>
        <dbReference type="ARBA" id="ARBA00023136"/>
    </source>
</evidence>
<evidence type="ECO:0008006" key="10">
    <source>
        <dbReference type="Google" id="ProtNLM"/>
    </source>
</evidence>
<evidence type="ECO:0000256" key="4">
    <source>
        <dbReference type="ARBA" id="ARBA00022692"/>
    </source>
</evidence>
<feature type="transmembrane region" description="Helical" evidence="7">
    <location>
        <begin position="417"/>
        <end position="434"/>
    </location>
</feature>